<dbReference type="AlphaFoldDB" id="A0A2K9MJ69"/>
<evidence type="ECO:0000259" key="2">
    <source>
        <dbReference type="Pfam" id="PF01557"/>
    </source>
</evidence>
<dbReference type="KEGG" id="paru:CYR75_10435"/>
<reference evidence="4" key="1">
    <citation type="submission" date="2017-12" db="EMBL/GenBank/DDBJ databases">
        <title>Genomic analysis of Paracoccus sp. CBA4604.</title>
        <authorList>
            <person name="Roh S.W."/>
            <person name="Kim J.Y."/>
            <person name="Kim J.S."/>
        </authorList>
    </citation>
    <scope>NUCLEOTIDE SEQUENCE [LARGE SCALE GENOMIC DNA]</scope>
    <source>
        <strain evidence="4">CBA4604</strain>
    </source>
</reference>
<dbReference type="SUPFAM" id="SSF56529">
    <property type="entry name" value="FAH"/>
    <property type="match status" value="1"/>
</dbReference>
<dbReference type="Pfam" id="PF01557">
    <property type="entry name" value="FAA_hydrolase"/>
    <property type="match status" value="1"/>
</dbReference>
<keyword evidence="4" id="KW-1185">Reference proteome</keyword>
<dbReference type="OrthoDB" id="5197601at2"/>
<dbReference type="GO" id="GO:0018773">
    <property type="term" value="F:acetylpyruvate hydrolase activity"/>
    <property type="evidence" value="ECO:0007669"/>
    <property type="project" value="TreeGrafter"/>
</dbReference>
<dbReference type="Proteomes" id="UP000234882">
    <property type="component" value="Chromosome"/>
</dbReference>
<dbReference type="GO" id="GO:0046872">
    <property type="term" value="F:metal ion binding"/>
    <property type="evidence" value="ECO:0007669"/>
    <property type="project" value="UniProtKB-KW"/>
</dbReference>
<dbReference type="InterPro" id="IPR011234">
    <property type="entry name" value="Fumarylacetoacetase-like_C"/>
</dbReference>
<evidence type="ECO:0000313" key="4">
    <source>
        <dbReference type="Proteomes" id="UP000234882"/>
    </source>
</evidence>
<organism evidence="3 4">
    <name type="scientific">Paracoccus jeotgali</name>
    <dbReference type="NCBI Taxonomy" id="2065379"/>
    <lineage>
        <taxon>Bacteria</taxon>
        <taxon>Pseudomonadati</taxon>
        <taxon>Pseudomonadota</taxon>
        <taxon>Alphaproteobacteria</taxon>
        <taxon>Rhodobacterales</taxon>
        <taxon>Paracoccaceae</taxon>
        <taxon>Paracoccus</taxon>
    </lineage>
</organism>
<dbReference type="PANTHER" id="PTHR11820:SF7">
    <property type="entry name" value="ACYLPYRUVASE FAHD1, MITOCHONDRIAL"/>
    <property type="match status" value="1"/>
</dbReference>
<proteinExistence type="predicted"/>
<accession>A0A2K9MJ69</accession>
<keyword evidence="3" id="KW-0378">Hydrolase</keyword>
<keyword evidence="1" id="KW-0479">Metal-binding</keyword>
<feature type="domain" description="Fumarylacetoacetase-like C-terminal" evidence="2">
    <location>
        <begin position="68"/>
        <end position="280"/>
    </location>
</feature>
<gene>
    <name evidence="3" type="ORF">CYR75_10435</name>
</gene>
<dbReference type="PANTHER" id="PTHR11820">
    <property type="entry name" value="ACYLPYRUVASE"/>
    <property type="match status" value="1"/>
</dbReference>
<protein>
    <submittedName>
        <fullName evidence="3">Fumarylacetoacetate hydrolase</fullName>
    </submittedName>
</protein>
<name>A0A2K9MJ69_9RHOB</name>
<dbReference type="InterPro" id="IPR036663">
    <property type="entry name" value="Fumarylacetoacetase_C_sf"/>
</dbReference>
<sequence length="292" mass="31585">MAVLETKDGVHDLAKLLAGAGSDLTEVAELYEDWAQNSQLLDRLAENPDPDCRVDDGVRMAPLLYPGKVLCAGANYYRHLEEMGVQNVTKDSQRLFFFFKPARNAVVGEGATVHMPLDTQQMDWEIELGVVIGKAARAVTPEQAMDHVAGYVVAIDACARDLNKAPDTFYKLDWVAGKAQESCCPLGPRFVPASSISDPQALRLTLSVNGVKKQDDTTGDMIFSIAEQISTASRLMQLDPGDVLLTGTPAGVGSPRGEFLQVGDRIEAEIEGIGRFEVEVQPPSTGVRKPLA</sequence>
<dbReference type="Gene3D" id="3.90.850.10">
    <property type="entry name" value="Fumarylacetoacetase-like, C-terminal domain"/>
    <property type="match status" value="1"/>
</dbReference>
<dbReference type="EMBL" id="CP025583">
    <property type="protein sequence ID" value="AUM75654.1"/>
    <property type="molecule type" value="Genomic_DNA"/>
</dbReference>
<evidence type="ECO:0000256" key="1">
    <source>
        <dbReference type="ARBA" id="ARBA00022723"/>
    </source>
</evidence>
<evidence type="ECO:0000313" key="3">
    <source>
        <dbReference type="EMBL" id="AUM75654.1"/>
    </source>
</evidence>